<evidence type="ECO:0000256" key="7">
    <source>
        <dbReference type="ARBA" id="ARBA00022840"/>
    </source>
</evidence>
<feature type="coiled-coil region" evidence="8">
    <location>
        <begin position="169"/>
        <end position="196"/>
    </location>
</feature>
<dbReference type="Pfam" id="PF07568">
    <property type="entry name" value="HisKA_2"/>
    <property type="match status" value="1"/>
</dbReference>
<dbReference type="SMART" id="SM00387">
    <property type="entry name" value="HATPase_c"/>
    <property type="match status" value="1"/>
</dbReference>
<keyword evidence="11" id="KW-1185">Reference proteome</keyword>
<organism evidence="10 11">
    <name type="scientific">Fodinibius salicampi</name>
    <dbReference type="NCBI Taxonomy" id="1920655"/>
    <lineage>
        <taxon>Bacteria</taxon>
        <taxon>Pseudomonadati</taxon>
        <taxon>Balneolota</taxon>
        <taxon>Balneolia</taxon>
        <taxon>Balneolales</taxon>
        <taxon>Balneolaceae</taxon>
        <taxon>Fodinibius</taxon>
    </lineage>
</organism>
<dbReference type="SUPFAM" id="SSF55781">
    <property type="entry name" value="GAF domain-like"/>
    <property type="match status" value="1"/>
</dbReference>
<dbReference type="Proteomes" id="UP001207337">
    <property type="component" value="Unassembled WGS sequence"/>
</dbReference>
<evidence type="ECO:0000259" key="9">
    <source>
        <dbReference type="PROSITE" id="PS50109"/>
    </source>
</evidence>
<dbReference type="InterPro" id="IPR029016">
    <property type="entry name" value="GAF-like_dom_sf"/>
</dbReference>
<evidence type="ECO:0000256" key="8">
    <source>
        <dbReference type="SAM" id="Coils"/>
    </source>
</evidence>
<dbReference type="PANTHER" id="PTHR41523">
    <property type="entry name" value="TWO-COMPONENT SYSTEM SENSOR PROTEIN"/>
    <property type="match status" value="1"/>
</dbReference>
<dbReference type="SMART" id="SM00065">
    <property type="entry name" value="GAF"/>
    <property type="match status" value="1"/>
</dbReference>
<evidence type="ECO:0000256" key="1">
    <source>
        <dbReference type="ARBA" id="ARBA00000085"/>
    </source>
</evidence>
<evidence type="ECO:0000313" key="10">
    <source>
        <dbReference type="EMBL" id="MCW9713467.1"/>
    </source>
</evidence>
<proteinExistence type="predicted"/>
<keyword evidence="8" id="KW-0175">Coiled coil</keyword>
<evidence type="ECO:0000256" key="3">
    <source>
        <dbReference type="ARBA" id="ARBA00022553"/>
    </source>
</evidence>
<evidence type="ECO:0000256" key="2">
    <source>
        <dbReference type="ARBA" id="ARBA00012438"/>
    </source>
</evidence>
<keyword evidence="7" id="KW-0067">ATP-binding</keyword>
<dbReference type="Gene3D" id="3.30.450.40">
    <property type="match status" value="1"/>
</dbReference>
<dbReference type="SUPFAM" id="SSF55874">
    <property type="entry name" value="ATPase domain of HSP90 chaperone/DNA topoisomerase II/histidine kinase"/>
    <property type="match status" value="1"/>
</dbReference>
<dbReference type="Pfam" id="PF13185">
    <property type="entry name" value="GAF_2"/>
    <property type="match status" value="1"/>
</dbReference>
<gene>
    <name evidence="10" type="ORF">LQ318_11185</name>
</gene>
<keyword evidence="5" id="KW-0547">Nucleotide-binding</keyword>
<feature type="domain" description="Histidine kinase" evidence="9">
    <location>
        <begin position="195"/>
        <end position="387"/>
    </location>
</feature>
<dbReference type="PROSITE" id="PS50109">
    <property type="entry name" value="HIS_KIN"/>
    <property type="match status" value="1"/>
</dbReference>
<evidence type="ECO:0000256" key="5">
    <source>
        <dbReference type="ARBA" id="ARBA00022741"/>
    </source>
</evidence>
<name>A0ABT3Q008_9BACT</name>
<comment type="catalytic activity">
    <reaction evidence="1">
        <text>ATP + protein L-histidine = ADP + protein N-phospho-L-histidine.</text>
        <dbReference type="EC" id="2.7.13.3"/>
    </reaction>
</comment>
<evidence type="ECO:0000256" key="6">
    <source>
        <dbReference type="ARBA" id="ARBA00022777"/>
    </source>
</evidence>
<evidence type="ECO:0000256" key="4">
    <source>
        <dbReference type="ARBA" id="ARBA00022679"/>
    </source>
</evidence>
<accession>A0ABT3Q008</accession>
<dbReference type="Gene3D" id="3.30.565.10">
    <property type="entry name" value="Histidine kinase-like ATPase, C-terminal domain"/>
    <property type="match status" value="1"/>
</dbReference>
<keyword evidence="4" id="KW-0808">Transferase</keyword>
<dbReference type="RefSeq" id="WP_265790166.1">
    <property type="nucleotide sequence ID" value="NZ_BAABRS010000003.1"/>
</dbReference>
<protein>
    <recommendedName>
        <fullName evidence="2">histidine kinase</fullName>
        <ecNumber evidence="2">2.7.13.3</ecNumber>
    </recommendedName>
</protein>
<dbReference type="EMBL" id="JAJNDC010000003">
    <property type="protein sequence ID" value="MCW9713467.1"/>
    <property type="molecule type" value="Genomic_DNA"/>
</dbReference>
<sequence>MFKLDEQGEIVTLPDLKSADRMQFLQKSMDKIGRSESLSAIINEGIRASKLILDADVGNLLLINPQTGELIETTYTDGYSINEGWPYPTQRAIAEWVLENKRTYYTNNLYGSLELNGSNNVSDSFHNIAALPLLIGDRSVGVLLLANNRESGPFIDEAINSLEILARFLAQGIDSKREYENLYNRLKEQKVLMTEIHHRLKNNLSTITSLIEMDLPKIEDELAIEALQNTCSRIKSITQVHSLLYQIGATGKIELGTYFKKLSQQINNTLAGKKEEIFINVDADPIVIGSERAMNCGLILNELILNAYKHAFTSMEGGRINVRVRENGEGIIKIVVSDNGKGIGDNFKVNRGESMGGWVVKALADRLDGTIEFENNGGTRCVLKFAR</sequence>
<keyword evidence="3" id="KW-0597">Phosphoprotein</keyword>
<dbReference type="EC" id="2.7.13.3" evidence="2"/>
<dbReference type="InterPro" id="IPR005467">
    <property type="entry name" value="His_kinase_dom"/>
</dbReference>
<dbReference type="InterPro" id="IPR036890">
    <property type="entry name" value="HATPase_C_sf"/>
</dbReference>
<dbReference type="Pfam" id="PF02518">
    <property type="entry name" value="HATPase_c"/>
    <property type="match status" value="1"/>
</dbReference>
<dbReference type="InterPro" id="IPR003018">
    <property type="entry name" value="GAF"/>
</dbReference>
<dbReference type="InterPro" id="IPR011495">
    <property type="entry name" value="Sig_transdc_His_kin_sub2_dim/P"/>
</dbReference>
<evidence type="ECO:0000313" key="11">
    <source>
        <dbReference type="Proteomes" id="UP001207337"/>
    </source>
</evidence>
<comment type="caution">
    <text evidence="10">The sequence shown here is derived from an EMBL/GenBank/DDBJ whole genome shotgun (WGS) entry which is preliminary data.</text>
</comment>
<dbReference type="PANTHER" id="PTHR41523:SF8">
    <property type="entry name" value="ETHYLENE RESPONSE SENSOR PROTEIN"/>
    <property type="match status" value="1"/>
</dbReference>
<dbReference type="InterPro" id="IPR003594">
    <property type="entry name" value="HATPase_dom"/>
</dbReference>
<keyword evidence="6" id="KW-0418">Kinase</keyword>
<reference evidence="10 11" key="1">
    <citation type="submission" date="2021-11" db="EMBL/GenBank/DDBJ databases">
        <title>Aliifidinibius sp. nov., a new bacterium isolated from saline soil.</title>
        <authorList>
            <person name="Galisteo C."/>
            <person name="De La Haba R."/>
            <person name="Sanchez-Porro C."/>
            <person name="Ventosa A."/>
        </authorList>
    </citation>
    <scope>NUCLEOTIDE SEQUENCE [LARGE SCALE GENOMIC DNA]</scope>
    <source>
        <strain evidence="10 11">KACC 190600</strain>
    </source>
</reference>